<organism evidence="1 2">
    <name type="scientific">Sphingobacterium wenxiniae</name>
    <dbReference type="NCBI Taxonomy" id="683125"/>
    <lineage>
        <taxon>Bacteria</taxon>
        <taxon>Pseudomonadati</taxon>
        <taxon>Bacteroidota</taxon>
        <taxon>Sphingobacteriia</taxon>
        <taxon>Sphingobacteriales</taxon>
        <taxon>Sphingobacteriaceae</taxon>
        <taxon>Sphingobacterium</taxon>
    </lineage>
</organism>
<dbReference type="Proteomes" id="UP000198785">
    <property type="component" value="Unassembled WGS sequence"/>
</dbReference>
<proteinExistence type="predicted"/>
<name>A0A1I6SCZ5_9SPHI</name>
<dbReference type="AlphaFoldDB" id="A0A1I6SCZ5"/>
<sequence>MFYYSFITLTASTLDTFAQESSLRRHCTFYVILSLSKDRHVALPLPYSRHSDQLSLTIRKLYLIMHKHYINIILSI</sequence>
<reference evidence="1 2" key="1">
    <citation type="submission" date="2016-10" db="EMBL/GenBank/DDBJ databases">
        <authorList>
            <person name="de Groot N.N."/>
        </authorList>
    </citation>
    <scope>NUCLEOTIDE SEQUENCE [LARGE SCALE GENOMIC DNA]</scope>
    <source>
        <strain evidence="1 2">DSM 22789</strain>
    </source>
</reference>
<accession>A0A1I6SCZ5</accession>
<dbReference type="STRING" id="683125.SAMN05660206_104229"/>
<protein>
    <submittedName>
        <fullName evidence="1">Uncharacterized protein</fullName>
    </submittedName>
</protein>
<evidence type="ECO:0000313" key="1">
    <source>
        <dbReference type="EMBL" id="SFS74836.1"/>
    </source>
</evidence>
<gene>
    <name evidence="1" type="ORF">SAMN05660206_104229</name>
</gene>
<evidence type="ECO:0000313" key="2">
    <source>
        <dbReference type="Proteomes" id="UP000198785"/>
    </source>
</evidence>
<keyword evidence="2" id="KW-1185">Reference proteome</keyword>
<dbReference type="EMBL" id="FOZZ01000004">
    <property type="protein sequence ID" value="SFS74836.1"/>
    <property type="molecule type" value="Genomic_DNA"/>
</dbReference>